<dbReference type="Pfam" id="PF01594">
    <property type="entry name" value="AI-2E_transport"/>
    <property type="match status" value="1"/>
</dbReference>
<feature type="transmembrane region" description="Helical" evidence="7">
    <location>
        <begin position="144"/>
        <end position="168"/>
    </location>
</feature>
<proteinExistence type="inferred from homology"/>
<evidence type="ECO:0000256" key="4">
    <source>
        <dbReference type="ARBA" id="ARBA00022989"/>
    </source>
</evidence>
<feature type="transmembrane region" description="Helical" evidence="7">
    <location>
        <begin position="44"/>
        <end position="62"/>
    </location>
</feature>
<protein>
    <submittedName>
        <fullName evidence="8">AI-2E family transporter</fullName>
    </submittedName>
</protein>
<name>A0ABS5WM87_9RHOB</name>
<keyword evidence="5 7" id="KW-0472">Membrane</keyword>
<dbReference type="EMBL" id="JAHHDY010000008">
    <property type="protein sequence ID" value="MBT3140239.1"/>
    <property type="molecule type" value="Genomic_DNA"/>
</dbReference>
<feature type="transmembrane region" description="Helical" evidence="7">
    <location>
        <begin position="299"/>
        <end position="317"/>
    </location>
</feature>
<feature type="transmembrane region" description="Helical" evidence="7">
    <location>
        <begin position="233"/>
        <end position="258"/>
    </location>
</feature>
<dbReference type="PANTHER" id="PTHR21716">
    <property type="entry name" value="TRANSMEMBRANE PROTEIN"/>
    <property type="match status" value="1"/>
</dbReference>
<reference evidence="8 9" key="1">
    <citation type="submission" date="2021-05" db="EMBL/GenBank/DDBJ databases">
        <title>Draft genomes of marine bacteria isolated from model chitin particles.</title>
        <authorList>
            <person name="Datta M.S."/>
            <person name="Schwartzman J.A."/>
            <person name="Cordero O."/>
        </authorList>
    </citation>
    <scope>NUCLEOTIDE SEQUENCE [LARGE SCALE GENOMIC DNA]</scope>
    <source>
        <strain evidence="8 9">4E07</strain>
    </source>
</reference>
<keyword evidence="3 7" id="KW-0812">Transmembrane</keyword>
<feature type="transmembrane region" description="Helical" evidence="7">
    <location>
        <begin position="270"/>
        <end position="287"/>
    </location>
</feature>
<evidence type="ECO:0000256" key="1">
    <source>
        <dbReference type="ARBA" id="ARBA00004141"/>
    </source>
</evidence>
<dbReference type="InterPro" id="IPR002549">
    <property type="entry name" value="AI-2E-like"/>
</dbReference>
<comment type="caution">
    <text evidence="8">The sequence shown here is derived from an EMBL/GenBank/DDBJ whole genome shotgun (WGS) entry which is preliminary data.</text>
</comment>
<gene>
    <name evidence="8" type="ORF">KL867_04165</name>
</gene>
<feature type="transmembrane region" description="Helical" evidence="7">
    <location>
        <begin position="323"/>
        <end position="343"/>
    </location>
</feature>
<evidence type="ECO:0000256" key="2">
    <source>
        <dbReference type="ARBA" id="ARBA00009773"/>
    </source>
</evidence>
<feature type="region of interest" description="Disordered" evidence="6">
    <location>
        <begin position="365"/>
        <end position="429"/>
    </location>
</feature>
<evidence type="ECO:0000256" key="5">
    <source>
        <dbReference type="ARBA" id="ARBA00023136"/>
    </source>
</evidence>
<evidence type="ECO:0000256" key="3">
    <source>
        <dbReference type="ARBA" id="ARBA00022692"/>
    </source>
</evidence>
<feature type="compositionally biased region" description="Basic and acidic residues" evidence="6">
    <location>
        <begin position="403"/>
        <end position="415"/>
    </location>
</feature>
<dbReference type="Proteomes" id="UP000763802">
    <property type="component" value="Unassembled WGS sequence"/>
</dbReference>
<dbReference type="RefSeq" id="WP_215193628.1">
    <property type="nucleotide sequence ID" value="NZ_JAHHDY010000008.1"/>
</dbReference>
<feature type="transmembrane region" description="Helical" evidence="7">
    <location>
        <begin position="207"/>
        <end position="226"/>
    </location>
</feature>
<feature type="transmembrane region" description="Helical" evidence="7">
    <location>
        <begin position="20"/>
        <end position="37"/>
    </location>
</feature>
<organism evidence="8 9">
    <name type="scientific">Falsiruegeria litorea</name>
    <dbReference type="NCBI Taxonomy" id="1280831"/>
    <lineage>
        <taxon>Bacteria</taxon>
        <taxon>Pseudomonadati</taxon>
        <taxon>Pseudomonadota</taxon>
        <taxon>Alphaproteobacteria</taxon>
        <taxon>Rhodobacterales</taxon>
        <taxon>Roseobacteraceae</taxon>
        <taxon>Falsiruegeria</taxon>
    </lineage>
</organism>
<evidence type="ECO:0000256" key="6">
    <source>
        <dbReference type="SAM" id="MobiDB-lite"/>
    </source>
</evidence>
<comment type="similarity">
    <text evidence="2">Belongs to the autoinducer-2 exporter (AI-2E) (TC 2.A.86) family.</text>
</comment>
<accession>A0ABS5WM87</accession>
<evidence type="ECO:0000313" key="9">
    <source>
        <dbReference type="Proteomes" id="UP000763802"/>
    </source>
</evidence>
<evidence type="ECO:0000256" key="7">
    <source>
        <dbReference type="SAM" id="Phobius"/>
    </source>
</evidence>
<keyword evidence="9" id="KW-1185">Reference proteome</keyword>
<keyword evidence="4 7" id="KW-1133">Transmembrane helix</keyword>
<sequence length="429" mass="46660">MTKTDEQAHSPVPVARTPTWFLTIVTLPVLLGLLWFGRDFLMPVALATLLFILNMALIDRLNSATFAGRNVPRWVAYIGATALIFALLLLLGYSVASQAEAFQTELPKYTERLAQIRVQLQGLIGSENLTAAETFIENFDVESLLTGFASSAASVAGNVGLILMYLAFMLAERGAFTEKLPRLCNTTEQAQRVKDILDAISAGVRQYMWINAATSAMSGTLAFIVLKFLGVDFAIFLAFSVFLLNFIPNIGSFLAVLFPTLVAFLQFDTLTPALIVVVVYGGGDAIIGNIVQPRLQGKSLNLITFVVMVALTFWGMMWGGVGAFIAVPLTVVIMIICSQIPGLRPFAKLLSSDGILPDDPVTVSDLSGDSRSPEIAPGLREQTAFGSKEPIDEDPELVAIKQELIERKKTREKARNRQKGPPNRGPFKG</sequence>
<comment type="subcellular location">
    <subcellularLocation>
        <location evidence="1">Membrane</location>
        <topology evidence="1">Multi-pass membrane protein</topology>
    </subcellularLocation>
</comment>
<evidence type="ECO:0000313" key="8">
    <source>
        <dbReference type="EMBL" id="MBT3140239.1"/>
    </source>
</evidence>
<dbReference type="PANTHER" id="PTHR21716:SF64">
    <property type="entry name" value="AI-2 TRANSPORT PROTEIN TQSA"/>
    <property type="match status" value="1"/>
</dbReference>
<feature type="transmembrane region" description="Helical" evidence="7">
    <location>
        <begin position="74"/>
        <end position="96"/>
    </location>
</feature>